<dbReference type="AlphaFoldDB" id="A0A542YES5"/>
<proteinExistence type="predicted"/>
<keyword evidence="2" id="KW-1185">Reference proteome</keyword>
<accession>A0A542YES5</accession>
<dbReference type="RefSeq" id="WP_141881235.1">
    <property type="nucleotide sequence ID" value="NZ_VFOM01000002.1"/>
</dbReference>
<comment type="caution">
    <text evidence="1">The sequence shown here is derived from an EMBL/GenBank/DDBJ whole genome shotgun (WGS) entry which is preliminary data.</text>
</comment>
<gene>
    <name evidence="1" type="ORF">FB562_2101</name>
</gene>
<evidence type="ECO:0000313" key="2">
    <source>
        <dbReference type="Proteomes" id="UP000317998"/>
    </source>
</evidence>
<sequence length="108" mass="11658">MRGAASMELRHAMGGVAGATRSIEEDCQGMRDQVIDQLHGLRRVRSRCAEALALLPQEGTGEWSGPARLAFDLSLSKLRWEAVRALDALDAAIAHSSSALRGTDWGSR</sequence>
<organism evidence="1 2">
    <name type="scientific">Homoserinimonas aerilata</name>
    <dbReference type="NCBI Taxonomy" id="1162970"/>
    <lineage>
        <taxon>Bacteria</taxon>
        <taxon>Bacillati</taxon>
        <taxon>Actinomycetota</taxon>
        <taxon>Actinomycetes</taxon>
        <taxon>Micrococcales</taxon>
        <taxon>Microbacteriaceae</taxon>
        <taxon>Homoserinimonas</taxon>
    </lineage>
</organism>
<dbReference type="EMBL" id="VFOM01000002">
    <property type="protein sequence ID" value="TQL46577.1"/>
    <property type="molecule type" value="Genomic_DNA"/>
</dbReference>
<evidence type="ECO:0000313" key="1">
    <source>
        <dbReference type="EMBL" id="TQL46577.1"/>
    </source>
</evidence>
<dbReference type="Proteomes" id="UP000317998">
    <property type="component" value="Unassembled WGS sequence"/>
</dbReference>
<protein>
    <submittedName>
        <fullName evidence="1">Uncharacterized protein</fullName>
    </submittedName>
</protein>
<name>A0A542YES5_9MICO</name>
<reference evidence="1 2" key="1">
    <citation type="submission" date="2019-06" db="EMBL/GenBank/DDBJ databases">
        <title>Sequencing the genomes of 1000 actinobacteria strains.</title>
        <authorList>
            <person name="Klenk H.-P."/>
        </authorList>
    </citation>
    <scope>NUCLEOTIDE SEQUENCE [LARGE SCALE GENOMIC DNA]</scope>
    <source>
        <strain evidence="1 2">DSM 26477</strain>
    </source>
</reference>